<dbReference type="AlphaFoldDB" id="G2WAB3"/>
<feature type="transmembrane region" description="Helical" evidence="1">
    <location>
        <begin position="20"/>
        <end position="37"/>
    </location>
</feature>
<reference evidence="2 3" key="1">
    <citation type="journal article" date="2011" name="DNA Res.">
        <title>Whole-genome sequencing of sake yeast Saccharomyces cerevisiae Kyokai no. 7.</title>
        <authorList>
            <person name="Akao T."/>
            <person name="Yashiro I."/>
            <person name="Hosoyama A."/>
            <person name="Kitagaki H."/>
            <person name="Horikawa H."/>
            <person name="Watanabe D."/>
            <person name="Akada R."/>
            <person name="Ando Y."/>
            <person name="Harashima S."/>
            <person name="Inoue T."/>
            <person name="Inoue Y."/>
            <person name="Kajiwara S."/>
            <person name="Kitamoto K."/>
            <person name="Kitamoto N."/>
            <person name="Kobayashi O."/>
            <person name="Kuhara S."/>
            <person name="Masubuchi T."/>
            <person name="Mizoguchi H."/>
            <person name="Nakao Y."/>
            <person name="Nakazato A."/>
            <person name="Namise M."/>
            <person name="Oba T."/>
            <person name="Ogata T."/>
            <person name="Ohta A."/>
            <person name="Sato M."/>
            <person name="Shibasaki S."/>
            <person name="Takatsume Y."/>
            <person name="Tanimoto S."/>
            <person name="Tsuboi H."/>
            <person name="Nishimura A."/>
            <person name="Yoda K."/>
            <person name="Ishikawa T."/>
            <person name="Iwashita K."/>
            <person name="Fujita N."/>
            <person name="Shimoi H."/>
        </authorList>
    </citation>
    <scope>NUCLEOTIDE SEQUENCE [LARGE SCALE GENOMIC DNA]</scope>
    <source>
        <strain evidence="3">Kyokai no. 7 / NBRC 101557</strain>
    </source>
</reference>
<dbReference type="EMBL" id="DG000039">
    <property type="protein sequence ID" value="GAA22006.1"/>
    <property type="molecule type" value="Genomic_DNA"/>
</dbReference>
<organism evidence="2 3">
    <name type="scientific">Saccharomyces cerevisiae (strain Kyokai no. 7 / NBRC 101557)</name>
    <name type="common">Baker's yeast</name>
    <dbReference type="NCBI Taxonomy" id="721032"/>
    <lineage>
        <taxon>Eukaryota</taxon>
        <taxon>Fungi</taxon>
        <taxon>Dikarya</taxon>
        <taxon>Ascomycota</taxon>
        <taxon>Saccharomycotina</taxon>
        <taxon>Saccharomycetes</taxon>
        <taxon>Saccharomycetales</taxon>
        <taxon>Saccharomycetaceae</taxon>
        <taxon>Saccharomyces</taxon>
    </lineage>
</organism>
<sequence length="222" mass="26223">MDGPQTKHKRNPGFLRRHSTIVILVISLAVSFSWEAFKMYRERTFGKQITQFAKEIIKSAPSTDMESWDRVAADFNSYMYENKLWNTEYFFFDGSSCHVAFRRTLLWIFSRIDGDYKIKYFRKHPYIEEALKVYFAEVDRKWNLITSQQLLSNISVGNIKLPGQSCRSKLFHTFKKVMKQRFSQVATVIFFVMSIRSPRNLGFFFYSCPFCRTCLLPGMVPL</sequence>
<dbReference type="HOGENOM" id="CLU_062892_1_0_1"/>
<dbReference type="InterPro" id="IPR001142">
    <property type="entry name" value="DUP/COS"/>
</dbReference>
<dbReference type="OrthoDB" id="4037681at2759"/>
<evidence type="ECO:0000313" key="3">
    <source>
        <dbReference type="Proteomes" id="UP000001608"/>
    </source>
</evidence>
<proteinExistence type="predicted"/>
<keyword evidence="1" id="KW-1133">Transmembrane helix</keyword>
<keyword evidence="1" id="KW-0812">Transmembrane</keyword>
<evidence type="ECO:0000313" key="2">
    <source>
        <dbReference type="EMBL" id="GAA22006.1"/>
    </source>
</evidence>
<evidence type="ECO:0000256" key="1">
    <source>
        <dbReference type="SAM" id="Phobius"/>
    </source>
</evidence>
<dbReference type="Proteomes" id="UP000001608">
    <property type="component" value="Chromosome 3"/>
</dbReference>
<dbReference type="Pfam" id="PF00674">
    <property type="entry name" value="DUP"/>
    <property type="match status" value="1"/>
</dbReference>
<keyword evidence="1" id="KW-0472">Membrane</keyword>
<accession>G2WAB3</accession>
<protein>
    <submittedName>
        <fullName evidence="2">K7_00876p</fullName>
    </submittedName>
</protein>
<gene>
    <name evidence="2" type="primary">K7_00876</name>
    <name evidence="2" type="ORF">SYK7_008761</name>
</gene>
<comment type="caution">
    <text evidence="2">The sequence shown here is derived from an EMBL/GenBank/DDBJ whole genome shotgun (WGS) entry which is preliminary data.</text>
</comment>
<name>G2WAB3_YEASK</name>